<feature type="signal peptide" evidence="4">
    <location>
        <begin position="1"/>
        <end position="29"/>
    </location>
</feature>
<accession>K0CI71</accession>
<dbReference type="STRING" id="930169.B5T_03170"/>
<dbReference type="AlphaFoldDB" id="K0CI71"/>
<keyword evidence="3" id="KW-0998">Cell outer membrane</keyword>
<dbReference type="HOGENOM" id="CLU_088938_1_0_6"/>
<dbReference type="Gene3D" id="3.55.50.30">
    <property type="match status" value="1"/>
</dbReference>
<organism evidence="6 7">
    <name type="scientific">Alcanivorax dieselolei (strain DSM 16502 / CGMCC 1.3690 / MCCC 1A00001 / B-5)</name>
    <name type="common">Alloalcanivorax dieselolei</name>
    <dbReference type="NCBI Taxonomy" id="930169"/>
    <lineage>
        <taxon>Bacteria</taxon>
        <taxon>Pseudomonadati</taxon>
        <taxon>Pseudomonadota</taxon>
        <taxon>Gammaproteobacteria</taxon>
        <taxon>Oceanospirillales</taxon>
        <taxon>Alcanivoracaceae</taxon>
        <taxon>Alloalcanivorax</taxon>
    </lineage>
</organism>
<evidence type="ECO:0000256" key="3">
    <source>
        <dbReference type="ARBA" id="ARBA00023237"/>
    </source>
</evidence>
<dbReference type="SMART" id="SM00965">
    <property type="entry name" value="STN"/>
    <property type="match status" value="1"/>
</dbReference>
<evidence type="ECO:0000259" key="5">
    <source>
        <dbReference type="SMART" id="SM00965"/>
    </source>
</evidence>
<dbReference type="Proteomes" id="UP000006286">
    <property type="component" value="Chromosome"/>
</dbReference>
<proteinExistence type="predicted"/>
<protein>
    <submittedName>
        <fullName evidence="6">Ferrisiderophore receptor-like protein</fullName>
    </submittedName>
</protein>
<name>K0CI71_ALCDB</name>
<keyword evidence="6" id="KW-0675">Receptor</keyword>
<evidence type="ECO:0000256" key="4">
    <source>
        <dbReference type="SAM" id="SignalP"/>
    </source>
</evidence>
<feature type="domain" description="Secretin/TonB short N-terminal" evidence="5">
    <location>
        <begin position="60"/>
        <end position="111"/>
    </location>
</feature>
<dbReference type="InterPro" id="IPR011662">
    <property type="entry name" value="Secretin/TonB_short_N"/>
</dbReference>
<dbReference type="GO" id="GO:0019867">
    <property type="term" value="C:outer membrane"/>
    <property type="evidence" value="ECO:0007669"/>
    <property type="project" value="InterPro"/>
</dbReference>
<dbReference type="KEGG" id="adi:B5T_03170"/>
<sequence>MGKKIMRLSIAVAMVLIGVASSASFQARAEPLAPQPSYFFDIPAMDLGQAIKRYSEDTGLTVLVDAALVRNRRSFPVIGDYTPKEALQRLLGPHELEVRYQAEKALTLVPYRRSEGMPGRTGSGAGLSQPGLGGHRVAAAIQERLHRRLCSNRLTRPGHYRAAMRLWTDQRGDVSKVELLDSSGDGERDHALRSVIRGIHVEPGLAAKLPQPLTVLVVPSTGTPCPNEAEPSAAIGRE</sequence>
<dbReference type="eggNOG" id="COG4773">
    <property type="taxonomic scope" value="Bacteria"/>
</dbReference>
<keyword evidence="1" id="KW-0813">Transport</keyword>
<evidence type="ECO:0000256" key="2">
    <source>
        <dbReference type="ARBA" id="ARBA00023136"/>
    </source>
</evidence>
<dbReference type="EMBL" id="CP003466">
    <property type="protein sequence ID" value="AFT71437.1"/>
    <property type="molecule type" value="Genomic_DNA"/>
</dbReference>
<gene>
    <name evidence="6" type="ordered locus">B5T_03170</name>
</gene>
<evidence type="ECO:0000313" key="6">
    <source>
        <dbReference type="EMBL" id="AFT71437.1"/>
    </source>
</evidence>
<dbReference type="SUPFAM" id="SSF74653">
    <property type="entry name" value="TolA/TonB C-terminal domain"/>
    <property type="match status" value="1"/>
</dbReference>
<keyword evidence="7" id="KW-1185">Reference proteome</keyword>
<keyword evidence="4" id="KW-0732">Signal</keyword>
<evidence type="ECO:0000313" key="7">
    <source>
        <dbReference type="Proteomes" id="UP000006286"/>
    </source>
</evidence>
<keyword evidence="2" id="KW-0472">Membrane</keyword>
<feature type="chain" id="PRO_5003831548" evidence="4">
    <location>
        <begin position="30"/>
        <end position="238"/>
    </location>
</feature>
<reference evidence="6 7" key="1">
    <citation type="journal article" date="2012" name="J. Bacteriol.">
        <title>Complete genome sequence of Alcanivorax dieselolei type strain B5.</title>
        <authorList>
            <person name="Lai Q."/>
            <person name="Li W."/>
            <person name="Shao Z."/>
        </authorList>
    </citation>
    <scope>NUCLEOTIDE SEQUENCE [LARGE SCALE GENOMIC DNA]</scope>
    <source>
        <strain evidence="7">DSM 16502 / CGMCC 1.3690 / B-5</strain>
    </source>
</reference>
<evidence type="ECO:0000256" key="1">
    <source>
        <dbReference type="ARBA" id="ARBA00022448"/>
    </source>
</evidence>